<dbReference type="AlphaFoldDB" id="A0A178MQH5"/>
<evidence type="ECO:0000313" key="2">
    <source>
        <dbReference type="Proteomes" id="UP000078543"/>
    </source>
</evidence>
<dbReference type="Proteomes" id="UP000078543">
    <property type="component" value="Unassembled WGS sequence"/>
</dbReference>
<keyword evidence="2" id="KW-1185">Reference proteome</keyword>
<dbReference type="EMBL" id="LWQU01000134">
    <property type="protein sequence ID" value="OAN50871.1"/>
    <property type="molecule type" value="Genomic_DNA"/>
</dbReference>
<accession>A0A178MQH5</accession>
<sequence>MINIVSLRRTCPALPSQWEAETDDGRVVLIHYKRTILTVSYLGPNRRGRVEDFFRATLTECDFVDGELYDDGFAEFPTIKSVLVKAGVLSFPEGVDIPDDF</sequence>
<organism evidence="1 2">
    <name type="scientific">Magnetospirillum moscoviense</name>
    <dbReference type="NCBI Taxonomy" id="1437059"/>
    <lineage>
        <taxon>Bacteria</taxon>
        <taxon>Pseudomonadati</taxon>
        <taxon>Pseudomonadota</taxon>
        <taxon>Alphaproteobacteria</taxon>
        <taxon>Rhodospirillales</taxon>
        <taxon>Rhodospirillaceae</taxon>
        <taxon>Magnetospirillum</taxon>
    </lineage>
</organism>
<name>A0A178MQH5_9PROT</name>
<reference evidence="1 2" key="1">
    <citation type="submission" date="2016-04" db="EMBL/GenBank/DDBJ databases">
        <title>Draft genome sequence of freshwater magnetotactic bacteria Magnetospirillum marisnigri SP-1 and Magnetospirillum moscoviense BB-1.</title>
        <authorList>
            <person name="Koziaeva V."/>
            <person name="Dziuba M.V."/>
            <person name="Ivanov T.M."/>
            <person name="Kuznetsov B."/>
            <person name="Grouzdev D.S."/>
        </authorList>
    </citation>
    <scope>NUCLEOTIDE SEQUENCE [LARGE SCALE GENOMIC DNA]</scope>
    <source>
        <strain evidence="1 2">BB-1</strain>
    </source>
</reference>
<protein>
    <submittedName>
        <fullName evidence="1">Uncharacterized protein</fullName>
    </submittedName>
</protein>
<comment type="caution">
    <text evidence="1">The sequence shown here is derived from an EMBL/GenBank/DDBJ whole genome shotgun (WGS) entry which is preliminary data.</text>
</comment>
<gene>
    <name evidence="1" type="ORF">A6A05_11400</name>
</gene>
<dbReference type="RefSeq" id="WP_068499792.1">
    <property type="nucleotide sequence ID" value="NZ_LWQU01000134.1"/>
</dbReference>
<evidence type="ECO:0000313" key="1">
    <source>
        <dbReference type="EMBL" id="OAN50871.1"/>
    </source>
</evidence>
<proteinExistence type="predicted"/>
<dbReference type="OrthoDB" id="3855616at2"/>